<keyword evidence="6 9" id="KW-0819">tRNA processing</keyword>
<organism evidence="10 11">
    <name type="scientific">Enterococcus faecium</name>
    <name type="common">Streptococcus faecium</name>
    <dbReference type="NCBI Taxonomy" id="1352"/>
    <lineage>
        <taxon>Bacteria</taxon>
        <taxon>Bacillati</taxon>
        <taxon>Bacillota</taxon>
        <taxon>Bacilli</taxon>
        <taxon>Lactobacillales</taxon>
        <taxon>Enterococcaceae</taxon>
        <taxon>Enterococcus</taxon>
    </lineage>
</organism>
<comment type="catalytic activity">
    <reaction evidence="1 9">
        <text>guanosine(46) in tRNA + S-adenosyl-L-methionine = N(7)-methylguanosine(46) in tRNA + S-adenosyl-L-homocysteine</text>
        <dbReference type="Rhea" id="RHEA:42708"/>
        <dbReference type="Rhea" id="RHEA-COMP:10188"/>
        <dbReference type="Rhea" id="RHEA-COMP:10189"/>
        <dbReference type="ChEBI" id="CHEBI:57856"/>
        <dbReference type="ChEBI" id="CHEBI:59789"/>
        <dbReference type="ChEBI" id="CHEBI:74269"/>
        <dbReference type="ChEBI" id="CHEBI:74480"/>
        <dbReference type="EC" id="2.1.1.33"/>
    </reaction>
</comment>
<dbReference type="EC" id="2.1.1.33" evidence="9"/>
<comment type="pathway">
    <text evidence="7 9">tRNA modification; N(7)-methylguanine-tRNA biosynthesis.</text>
</comment>
<evidence type="ECO:0000256" key="4">
    <source>
        <dbReference type="ARBA" id="ARBA00022679"/>
    </source>
</evidence>
<evidence type="ECO:0000256" key="3">
    <source>
        <dbReference type="ARBA" id="ARBA00022603"/>
    </source>
</evidence>
<dbReference type="GO" id="GO:0043527">
    <property type="term" value="C:tRNA methyltransferase complex"/>
    <property type="evidence" value="ECO:0007669"/>
    <property type="project" value="TreeGrafter"/>
</dbReference>
<protein>
    <recommendedName>
        <fullName evidence="9">tRNA (guanine-N(7)-)-methyltransferase</fullName>
        <ecNumber evidence="9">2.1.1.33</ecNumber>
    </recommendedName>
    <alternativeName>
        <fullName evidence="9">tRNA (guanine(46)-N(7))-methyltransferase</fullName>
    </alternativeName>
    <alternativeName>
        <fullName evidence="9">tRNA(m7G46)-methyltransferase</fullName>
    </alternativeName>
</protein>
<feature type="binding site" evidence="9">
    <location>
        <position position="122"/>
    </location>
    <ligand>
        <name>substrate</name>
    </ligand>
</feature>
<dbReference type="AlphaFoldDB" id="A0A132P4T0"/>
<dbReference type="RefSeq" id="WP_002297576.1">
    <property type="nucleotide sequence ID" value="NZ_CABGJP010000005.1"/>
</dbReference>
<feature type="binding site" evidence="9">
    <location>
        <position position="96"/>
    </location>
    <ligand>
        <name>S-adenosyl-L-methionine</name>
        <dbReference type="ChEBI" id="CHEBI:59789"/>
    </ligand>
</feature>
<dbReference type="EMBL" id="LRHK01000001">
    <property type="protein sequence ID" value="KWX17326.1"/>
    <property type="molecule type" value="Genomic_DNA"/>
</dbReference>
<evidence type="ECO:0000313" key="11">
    <source>
        <dbReference type="Proteomes" id="UP000070452"/>
    </source>
</evidence>
<dbReference type="PANTHER" id="PTHR23417:SF14">
    <property type="entry name" value="PENTACOTRIPEPTIDE-REPEAT REGION OF PRORP DOMAIN-CONTAINING PROTEIN"/>
    <property type="match status" value="1"/>
</dbReference>
<keyword evidence="5 9" id="KW-0949">S-adenosyl-L-methionine</keyword>
<feature type="binding site" evidence="9">
    <location>
        <position position="69"/>
    </location>
    <ligand>
        <name>S-adenosyl-L-methionine</name>
        <dbReference type="ChEBI" id="CHEBI:59789"/>
    </ligand>
</feature>
<reference evidence="10 11" key="1">
    <citation type="submission" date="2016-01" db="EMBL/GenBank/DDBJ databases">
        <title>Molecular Mechanisms for transfer of large genomic segments between Enterococcus faecium strains.</title>
        <authorList>
            <person name="Garcia-Solache M.A."/>
            <person name="Lebreton F."/>
            <person name="Mclaughlin R.E."/>
            <person name="Whiteaker J.D."/>
            <person name="Gilmore M.S."/>
            <person name="Rice L.B."/>
        </authorList>
    </citation>
    <scope>NUCLEOTIDE SEQUENCE [LARGE SCALE GENOMIC DNA]</scope>
    <source>
        <strain evidence="10 11">D344RRF x C68</strain>
    </source>
</reference>
<dbReference type="HAMAP" id="MF_01057">
    <property type="entry name" value="tRNA_methyltr_TrmB"/>
    <property type="match status" value="1"/>
</dbReference>
<comment type="function">
    <text evidence="2 9">Catalyzes the formation of N(7)-methylguanine at position 46 (m7G46) in tRNA.</text>
</comment>
<dbReference type="PROSITE" id="PS51625">
    <property type="entry name" value="SAM_MT_TRMB"/>
    <property type="match status" value="1"/>
</dbReference>
<dbReference type="Gene3D" id="3.40.50.150">
    <property type="entry name" value="Vaccinia Virus protein VP39"/>
    <property type="match status" value="1"/>
</dbReference>
<proteinExistence type="inferred from homology"/>
<dbReference type="GO" id="GO:0008176">
    <property type="term" value="F:tRNA (guanine(46)-N7)-methyltransferase activity"/>
    <property type="evidence" value="ECO:0007669"/>
    <property type="project" value="UniProtKB-UniRule"/>
</dbReference>
<dbReference type="Pfam" id="PF02390">
    <property type="entry name" value="Methyltransf_4"/>
    <property type="match status" value="1"/>
</dbReference>
<dbReference type="PANTHER" id="PTHR23417">
    <property type="entry name" value="3-DEOXY-D-MANNO-OCTULOSONIC-ACID TRANSFERASE/TRNA GUANINE-N 7 - -METHYLTRANSFERASE"/>
    <property type="match status" value="1"/>
</dbReference>
<dbReference type="InterPro" id="IPR003358">
    <property type="entry name" value="tRNA_(Gua-N-7)_MeTrfase_Trmb"/>
</dbReference>
<evidence type="ECO:0000256" key="6">
    <source>
        <dbReference type="ARBA" id="ARBA00022694"/>
    </source>
</evidence>
<dbReference type="SUPFAM" id="SSF53335">
    <property type="entry name" value="S-adenosyl-L-methionine-dependent methyltransferases"/>
    <property type="match status" value="1"/>
</dbReference>
<dbReference type="NCBIfam" id="TIGR00091">
    <property type="entry name" value="tRNA (guanosine(46)-N7)-methyltransferase TrmB"/>
    <property type="match status" value="1"/>
</dbReference>
<feature type="binding site" evidence="9">
    <location>
        <position position="118"/>
    </location>
    <ligand>
        <name>S-adenosyl-L-methionine</name>
        <dbReference type="ChEBI" id="CHEBI:59789"/>
    </ligand>
</feature>
<evidence type="ECO:0000256" key="5">
    <source>
        <dbReference type="ARBA" id="ARBA00022691"/>
    </source>
</evidence>
<comment type="caution">
    <text evidence="10">The sequence shown here is derived from an EMBL/GenBank/DDBJ whole genome shotgun (WGS) entry which is preliminary data.</text>
</comment>
<evidence type="ECO:0000256" key="8">
    <source>
        <dbReference type="ARBA" id="ARBA00060767"/>
    </source>
</evidence>
<evidence type="ECO:0000256" key="7">
    <source>
        <dbReference type="ARBA" id="ARBA00060552"/>
    </source>
</evidence>
<dbReference type="InterPro" id="IPR029063">
    <property type="entry name" value="SAM-dependent_MTases_sf"/>
</dbReference>
<feature type="binding site" evidence="9">
    <location>
        <position position="154"/>
    </location>
    <ligand>
        <name>substrate</name>
    </ligand>
</feature>
<dbReference type="NCBIfam" id="NF001080">
    <property type="entry name" value="PRK00121.2-2"/>
    <property type="match status" value="1"/>
</dbReference>
<evidence type="ECO:0000256" key="2">
    <source>
        <dbReference type="ARBA" id="ARBA00003015"/>
    </source>
</evidence>
<dbReference type="FunFam" id="3.40.50.150:FF:000035">
    <property type="entry name" value="tRNA (guanine-N(7)-)-methyltransferase"/>
    <property type="match status" value="1"/>
</dbReference>
<dbReference type="InterPro" id="IPR055361">
    <property type="entry name" value="tRNA_methyltr_TrmB_bact"/>
</dbReference>
<comment type="similarity">
    <text evidence="8 9">Belongs to the class I-like SAM-binding methyltransferase superfamily. TrmB family.</text>
</comment>
<gene>
    <name evidence="9" type="primary">trmB</name>
    <name evidence="10" type="ORF">AWT83_01915</name>
</gene>
<dbReference type="Proteomes" id="UP000070452">
    <property type="component" value="Unassembled WGS sequence"/>
</dbReference>
<feature type="binding site" evidence="9">
    <location>
        <begin position="191"/>
        <end position="194"/>
    </location>
    <ligand>
        <name>substrate</name>
    </ligand>
</feature>
<dbReference type="CDD" id="cd02440">
    <property type="entry name" value="AdoMet_MTases"/>
    <property type="match status" value="1"/>
</dbReference>
<feature type="binding site" evidence="9">
    <location>
        <position position="44"/>
    </location>
    <ligand>
        <name>S-adenosyl-L-methionine</name>
        <dbReference type="ChEBI" id="CHEBI:59789"/>
    </ligand>
</feature>
<evidence type="ECO:0000256" key="1">
    <source>
        <dbReference type="ARBA" id="ARBA00000142"/>
    </source>
</evidence>
<keyword evidence="4 9" id="KW-0808">Transferase</keyword>
<name>A0A132P4T0_ENTFC</name>
<dbReference type="UniPathway" id="UPA00989"/>
<accession>A0A132P4T0</accession>
<evidence type="ECO:0000256" key="9">
    <source>
        <dbReference type="HAMAP-Rule" id="MF_01057"/>
    </source>
</evidence>
<evidence type="ECO:0000313" key="10">
    <source>
        <dbReference type="EMBL" id="KWX17326.1"/>
    </source>
</evidence>
<feature type="region of interest" description="Interaction with RNA" evidence="9">
    <location>
        <begin position="124"/>
        <end position="129"/>
    </location>
</feature>
<sequence>MRVRNRPGAAEMLAAHPNFVISDPTLWKGKWNKLFENDHPIHIEIGMGKGQFITGMAKAHPEINYIGVEMQVSVVSIALDKLIEQPLPNLKLLHVDGSALTEYFADSEVDQIYLNFSDPWPKKRHEKRRLTYKTFLAVDEQILRPNGEIHFKTDNQGLFEYSLASFSQYGMILKQVWLDLHQSQFEGNIMTEYEEKFSSKGQRIYRVEAQFQDKTKKKSLRN</sequence>
<keyword evidence="3 9" id="KW-0489">Methyltransferase</keyword>